<dbReference type="InterPro" id="IPR007922">
    <property type="entry name" value="DciA-like"/>
</dbReference>
<evidence type="ECO:0008006" key="3">
    <source>
        <dbReference type="Google" id="ProtNLM"/>
    </source>
</evidence>
<sequence>MKSQGTPAKQNEALRIVEIASQIFEEVFGKKDAIHAKPLFLKNRTLTVTCSSAAMAQEIRANQGKIVARINEKLGKTEVDRIRYLA</sequence>
<dbReference type="Pfam" id="PF05258">
    <property type="entry name" value="DciA"/>
    <property type="match status" value="1"/>
</dbReference>
<protein>
    <recommendedName>
        <fullName evidence="3">DUF721 domain-containing protein</fullName>
    </recommendedName>
</protein>
<comment type="caution">
    <text evidence="1">The sequence shown here is derived from an EMBL/GenBank/DDBJ whole genome shotgun (WGS) entry which is preliminary data.</text>
</comment>
<evidence type="ECO:0000313" key="1">
    <source>
        <dbReference type="EMBL" id="OGH73250.1"/>
    </source>
</evidence>
<evidence type="ECO:0000313" key="2">
    <source>
        <dbReference type="Proteomes" id="UP000177457"/>
    </source>
</evidence>
<dbReference type="Proteomes" id="UP000177457">
    <property type="component" value="Unassembled WGS sequence"/>
</dbReference>
<dbReference type="STRING" id="1798683.A3C90_03980"/>
<dbReference type="AlphaFoldDB" id="A0A1F6MNY5"/>
<organism evidence="1 2">
    <name type="scientific">Candidatus Magasanikbacteria bacterium RIFCSPHIGHO2_02_FULL_51_14</name>
    <dbReference type="NCBI Taxonomy" id="1798683"/>
    <lineage>
        <taxon>Bacteria</taxon>
        <taxon>Candidatus Magasanikiibacteriota</taxon>
    </lineage>
</organism>
<accession>A0A1F6MNY5</accession>
<proteinExistence type="predicted"/>
<gene>
    <name evidence="1" type="ORF">A3C90_03980</name>
</gene>
<name>A0A1F6MNY5_9BACT</name>
<reference evidence="1 2" key="1">
    <citation type="journal article" date="2016" name="Nat. Commun.">
        <title>Thousands of microbial genomes shed light on interconnected biogeochemical processes in an aquifer system.</title>
        <authorList>
            <person name="Anantharaman K."/>
            <person name="Brown C.T."/>
            <person name="Hug L.A."/>
            <person name="Sharon I."/>
            <person name="Castelle C.J."/>
            <person name="Probst A.J."/>
            <person name="Thomas B.C."/>
            <person name="Singh A."/>
            <person name="Wilkins M.J."/>
            <person name="Karaoz U."/>
            <person name="Brodie E.L."/>
            <person name="Williams K.H."/>
            <person name="Hubbard S.S."/>
            <person name="Banfield J.F."/>
        </authorList>
    </citation>
    <scope>NUCLEOTIDE SEQUENCE [LARGE SCALE GENOMIC DNA]</scope>
</reference>
<dbReference type="EMBL" id="MFQE01000031">
    <property type="protein sequence ID" value="OGH73250.1"/>
    <property type="molecule type" value="Genomic_DNA"/>
</dbReference>